<dbReference type="SUPFAM" id="SSF88659">
    <property type="entry name" value="Sigma3 and sigma4 domains of RNA polymerase sigma factors"/>
    <property type="match status" value="1"/>
</dbReference>
<dbReference type="Gene3D" id="1.10.10.10">
    <property type="entry name" value="Winged helix-like DNA-binding domain superfamily/Winged helix DNA-binding domain"/>
    <property type="match status" value="1"/>
</dbReference>
<dbReference type="OrthoDB" id="9780299at2"/>
<dbReference type="STRING" id="861299.J421_1252"/>
<evidence type="ECO:0000259" key="1">
    <source>
        <dbReference type="Pfam" id="PF04542"/>
    </source>
</evidence>
<dbReference type="HOGENOM" id="CLU_035311_1_0_0"/>
<dbReference type="Pfam" id="PF08281">
    <property type="entry name" value="Sigma70_r4_2"/>
    <property type="match status" value="1"/>
</dbReference>
<name>W0RCH0_9BACT</name>
<dbReference type="Pfam" id="PF20239">
    <property type="entry name" value="DUF6596"/>
    <property type="match status" value="1"/>
</dbReference>
<dbReference type="KEGG" id="gba:J421_1252"/>
<dbReference type="RefSeq" id="WP_025410314.1">
    <property type="nucleotide sequence ID" value="NZ_CP007128.1"/>
</dbReference>
<dbReference type="GO" id="GO:0016987">
    <property type="term" value="F:sigma factor activity"/>
    <property type="evidence" value="ECO:0007669"/>
    <property type="project" value="InterPro"/>
</dbReference>
<dbReference type="InterPro" id="IPR014284">
    <property type="entry name" value="RNA_pol_sigma-70_dom"/>
</dbReference>
<protein>
    <submittedName>
        <fullName evidence="4">RNA polymerase sigma factor, sigma-70 family</fullName>
    </submittedName>
</protein>
<dbReference type="PANTHER" id="PTHR47756:SF1">
    <property type="entry name" value="BLL0085 PROTEIN"/>
    <property type="match status" value="1"/>
</dbReference>
<feature type="domain" description="DUF6596" evidence="3">
    <location>
        <begin position="188"/>
        <end position="288"/>
    </location>
</feature>
<dbReference type="PANTHER" id="PTHR47756">
    <property type="entry name" value="BLL6612 PROTEIN-RELATED"/>
    <property type="match status" value="1"/>
</dbReference>
<dbReference type="InterPro" id="IPR007627">
    <property type="entry name" value="RNA_pol_sigma70_r2"/>
</dbReference>
<feature type="domain" description="RNA polymerase sigma-70 region 2" evidence="1">
    <location>
        <begin position="24"/>
        <end position="79"/>
    </location>
</feature>
<evidence type="ECO:0000259" key="3">
    <source>
        <dbReference type="Pfam" id="PF20239"/>
    </source>
</evidence>
<keyword evidence="5" id="KW-1185">Reference proteome</keyword>
<dbReference type="InterPro" id="IPR046531">
    <property type="entry name" value="DUF6596"/>
</dbReference>
<dbReference type="InterPro" id="IPR013324">
    <property type="entry name" value="RNA_pol_sigma_r3/r4-like"/>
</dbReference>
<feature type="domain" description="RNA polymerase sigma factor 70 region 4 type 2" evidence="2">
    <location>
        <begin position="119"/>
        <end position="170"/>
    </location>
</feature>
<dbReference type="NCBIfam" id="TIGR02937">
    <property type="entry name" value="sigma70-ECF"/>
    <property type="match status" value="1"/>
</dbReference>
<dbReference type="InParanoid" id="W0RCH0"/>
<dbReference type="Gene3D" id="1.10.1740.10">
    <property type="match status" value="1"/>
</dbReference>
<gene>
    <name evidence="4" type="ORF">J421_1252</name>
</gene>
<dbReference type="eggNOG" id="COG4941">
    <property type="taxonomic scope" value="Bacteria"/>
</dbReference>
<dbReference type="InterPro" id="IPR013325">
    <property type="entry name" value="RNA_pol_sigma_r2"/>
</dbReference>
<evidence type="ECO:0000313" key="4">
    <source>
        <dbReference type="EMBL" id="AHG88789.1"/>
    </source>
</evidence>
<dbReference type="SUPFAM" id="SSF88946">
    <property type="entry name" value="Sigma2 domain of RNA polymerase sigma factors"/>
    <property type="match status" value="1"/>
</dbReference>
<dbReference type="EMBL" id="CP007128">
    <property type="protein sequence ID" value="AHG88789.1"/>
    <property type="molecule type" value="Genomic_DNA"/>
</dbReference>
<dbReference type="GO" id="GO:0006352">
    <property type="term" value="P:DNA-templated transcription initiation"/>
    <property type="evidence" value="ECO:0007669"/>
    <property type="project" value="InterPro"/>
</dbReference>
<sequence>MTVADIHRTIDAVWRIESAKLIAGLARMVRDVGVAEDLAQDALVAALEKWPETGIPTNPGAWLMATAKRRAIDLLRRDKLLDRKHAELAPELEARQEAAVPELDAALDDHVGDDLLRLIFVACHPVLSTEARVALTLRLLGGLTTEEIARAFLVPEPTVAQRIVRAKKTLADKRVPFEVPRGEEFHARLASVLQVIYLVFNEGYSATAGDDWVRPQLCEDALRLGRVLAGLTPEEPEVHGLVALMEIQASRLRARVGPSGEPVLLLDQDRARWDRLLIRRGLTALARAEACAAARGEPLGAYTLQAAIAACHARARVASDTDWARIARLYDALGDVTPSPIVELNRAVAVSMAAGPAAGLAIVDALVADGALASYHLLPSVRGDFLMKLGRHDEARAELERAASLTKNARERALLLGRAAECAAKTA</sequence>
<evidence type="ECO:0000259" key="2">
    <source>
        <dbReference type="Pfam" id="PF08281"/>
    </source>
</evidence>
<accession>W0RCH0</accession>
<dbReference type="Proteomes" id="UP000019151">
    <property type="component" value="Chromosome"/>
</dbReference>
<dbReference type="GO" id="GO:0003677">
    <property type="term" value="F:DNA binding"/>
    <property type="evidence" value="ECO:0007669"/>
    <property type="project" value="InterPro"/>
</dbReference>
<dbReference type="AlphaFoldDB" id="W0RCH0"/>
<evidence type="ECO:0000313" key="5">
    <source>
        <dbReference type="Proteomes" id="UP000019151"/>
    </source>
</evidence>
<dbReference type="Pfam" id="PF04542">
    <property type="entry name" value="Sigma70_r2"/>
    <property type="match status" value="1"/>
</dbReference>
<dbReference type="PATRIC" id="fig|861299.3.peg.1269"/>
<dbReference type="InterPro" id="IPR036388">
    <property type="entry name" value="WH-like_DNA-bd_sf"/>
</dbReference>
<dbReference type="InterPro" id="IPR013249">
    <property type="entry name" value="RNA_pol_sigma70_r4_t2"/>
</dbReference>
<proteinExistence type="predicted"/>
<reference evidence="4 5" key="1">
    <citation type="journal article" date="2014" name="Genome Announc.">
        <title>Genome Sequence and Methylome of Soil Bacterium Gemmatirosa kalamazoonensis KBS708T, a Member of the Rarely Cultivated Gemmatimonadetes Phylum.</title>
        <authorList>
            <person name="Debruyn J.M."/>
            <person name="Radosevich M."/>
            <person name="Wommack K.E."/>
            <person name="Polson S.W."/>
            <person name="Hauser L.J."/>
            <person name="Fawaz M.N."/>
            <person name="Korlach J."/>
            <person name="Tsai Y.C."/>
        </authorList>
    </citation>
    <scope>NUCLEOTIDE SEQUENCE [LARGE SCALE GENOMIC DNA]</scope>
    <source>
        <strain evidence="4 5">KBS708</strain>
    </source>
</reference>
<organism evidence="4 5">
    <name type="scientific">Gemmatirosa kalamazoonensis</name>
    <dbReference type="NCBI Taxonomy" id="861299"/>
    <lineage>
        <taxon>Bacteria</taxon>
        <taxon>Pseudomonadati</taxon>
        <taxon>Gemmatimonadota</taxon>
        <taxon>Gemmatimonadia</taxon>
        <taxon>Gemmatimonadales</taxon>
        <taxon>Gemmatimonadaceae</taxon>
        <taxon>Gemmatirosa</taxon>
    </lineage>
</organism>